<keyword evidence="2" id="KW-1185">Reference proteome</keyword>
<organism evidence="1 2">
    <name type="scientific">Actinoallomurus acaciae</name>
    <dbReference type="NCBI Taxonomy" id="502577"/>
    <lineage>
        <taxon>Bacteria</taxon>
        <taxon>Bacillati</taxon>
        <taxon>Actinomycetota</taxon>
        <taxon>Actinomycetes</taxon>
        <taxon>Streptosporangiales</taxon>
        <taxon>Thermomonosporaceae</taxon>
        <taxon>Actinoallomurus</taxon>
    </lineage>
</organism>
<name>A0ABV5YMX4_9ACTN</name>
<reference evidence="1 2" key="1">
    <citation type="submission" date="2024-09" db="EMBL/GenBank/DDBJ databases">
        <authorList>
            <person name="Sun Q."/>
            <person name="Mori K."/>
        </authorList>
    </citation>
    <scope>NUCLEOTIDE SEQUENCE [LARGE SCALE GENOMIC DNA]</scope>
    <source>
        <strain evidence="1 2">TBRC 0563</strain>
    </source>
</reference>
<sequence length="100" mass="10994">ARAAAAILPAVPDGALVEAPNGVGPQLSGRTRVLLWDDRPRWAPWVVADVAVRDFPFPSLQAQRDRVTLLRREGYSVVRQQDGYVLLNRPGSVPDLSPLR</sequence>
<evidence type="ECO:0000313" key="1">
    <source>
        <dbReference type="EMBL" id="MFB9835429.1"/>
    </source>
</evidence>
<accession>A0ABV5YMX4</accession>
<protein>
    <submittedName>
        <fullName evidence="1">Uncharacterized protein</fullName>
    </submittedName>
</protein>
<feature type="non-terminal residue" evidence="1">
    <location>
        <position position="1"/>
    </location>
</feature>
<dbReference type="Proteomes" id="UP001589627">
    <property type="component" value="Unassembled WGS sequence"/>
</dbReference>
<comment type="caution">
    <text evidence="1">The sequence shown here is derived from an EMBL/GenBank/DDBJ whole genome shotgun (WGS) entry which is preliminary data.</text>
</comment>
<proteinExistence type="predicted"/>
<gene>
    <name evidence="1" type="ORF">ACFFNX_24920</name>
</gene>
<dbReference type="EMBL" id="JBHLZP010000201">
    <property type="protein sequence ID" value="MFB9835429.1"/>
    <property type="molecule type" value="Genomic_DNA"/>
</dbReference>
<evidence type="ECO:0000313" key="2">
    <source>
        <dbReference type="Proteomes" id="UP001589627"/>
    </source>
</evidence>